<dbReference type="GO" id="GO:0015920">
    <property type="term" value="P:lipopolysaccharide transport"/>
    <property type="evidence" value="ECO:0007669"/>
    <property type="project" value="TreeGrafter"/>
</dbReference>
<dbReference type="HOGENOM" id="CLU_060703_1_0_9"/>
<name>A0A078LVL4_9STAP</name>
<feature type="transmembrane region" description="Helical" evidence="8">
    <location>
        <begin position="71"/>
        <end position="91"/>
    </location>
</feature>
<dbReference type="eggNOG" id="COG1682">
    <property type="taxonomic scope" value="Bacteria"/>
</dbReference>
<keyword evidence="4 8" id="KW-1003">Cell membrane</keyword>
<keyword evidence="3 8" id="KW-0813">Transport</keyword>
<gene>
    <name evidence="10" type="primary">tagG_1</name>
    <name evidence="10" type="ORF">BN1048_00355</name>
</gene>
<comment type="similarity">
    <text evidence="2 8">Belongs to the ABC-2 integral membrane protein family.</text>
</comment>
<accession>A0A078LVL4</accession>
<protein>
    <recommendedName>
        <fullName evidence="8">Transport permease protein</fullName>
    </recommendedName>
</protein>
<reference evidence="10 11" key="1">
    <citation type="submission" date="2014-07" db="EMBL/GenBank/DDBJ databases">
        <authorList>
            <person name="Urmite Genomes Urmite Genomes"/>
        </authorList>
    </citation>
    <scope>NUCLEOTIDE SEQUENCE [LARGE SCALE GENOMIC DNA]</scope>
    <source>
        <strain evidence="10 11">13MG44_air</strain>
    </source>
</reference>
<keyword evidence="7 8" id="KW-0472">Membrane</keyword>
<feature type="domain" description="ABC transmembrane type-2" evidence="9">
    <location>
        <begin position="35"/>
        <end position="261"/>
    </location>
</feature>
<feature type="transmembrane region" description="Helical" evidence="8">
    <location>
        <begin position="145"/>
        <end position="174"/>
    </location>
</feature>
<evidence type="ECO:0000256" key="6">
    <source>
        <dbReference type="ARBA" id="ARBA00022989"/>
    </source>
</evidence>
<evidence type="ECO:0000256" key="4">
    <source>
        <dbReference type="ARBA" id="ARBA00022475"/>
    </source>
</evidence>
<feature type="transmembrane region" description="Helical" evidence="8">
    <location>
        <begin position="112"/>
        <end position="139"/>
    </location>
</feature>
<feature type="transmembrane region" description="Helical" evidence="8">
    <location>
        <begin position="241"/>
        <end position="259"/>
    </location>
</feature>
<evidence type="ECO:0000259" key="9">
    <source>
        <dbReference type="PROSITE" id="PS51012"/>
    </source>
</evidence>
<dbReference type="PROSITE" id="PS51012">
    <property type="entry name" value="ABC_TM2"/>
    <property type="match status" value="1"/>
</dbReference>
<comment type="subcellular location">
    <subcellularLocation>
        <location evidence="1 8">Cell membrane</location>
        <topology evidence="1 8">Multi-pass membrane protein</topology>
    </subcellularLocation>
</comment>
<dbReference type="PANTHER" id="PTHR30413">
    <property type="entry name" value="INNER MEMBRANE TRANSPORT PERMEASE"/>
    <property type="match status" value="1"/>
</dbReference>
<dbReference type="GO" id="GO:0140359">
    <property type="term" value="F:ABC-type transporter activity"/>
    <property type="evidence" value="ECO:0007669"/>
    <property type="project" value="InterPro"/>
</dbReference>
<keyword evidence="6 8" id="KW-1133">Transmembrane helix</keyword>
<evidence type="ECO:0000313" key="11">
    <source>
        <dbReference type="Proteomes" id="UP000044136"/>
    </source>
</evidence>
<feature type="transmembrane region" description="Helical" evidence="8">
    <location>
        <begin position="181"/>
        <end position="197"/>
    </location>
</feature>
<dbReference type="AlphaFoldDB" id="A0A078LVL4"/>
<dbReference type="Proteomes" id="UP000044136">
    <property type="component" value="Unassembled WGS sequence"/>
</dbReference>
<dbReference type="InterPro" id="IPR047817">
    <property type="entry name" value="ABC2_TM_bact-type"/>
</dbReference>
<dbReference type="EMBL" id="CCSE01000001">
    <property type="protein sequence ID" value="CDZ99228.1"/>
    <property type="molecule type" value="Genomic_DNA"/>
</dbReference>
<dbReference type="PANTHER" id="PTHR30413:SF10">
    <property type="entry name" value="CAPSULE POLYSACCHARIDE EXPORT INNER-MEMBRANE PROTEIN CTRC"/>
    <property type="match status" value="1"/>
</dbReference>
<dbReference type="STRING" id="1461582.BN1048_00355"/>
<evidence type="ECO:0000256" key="7">
    <source>
        <dbReference type="ARBA" id="ARBA00023136"/>
    </source>
</evidence>
<evidence type="ECO:0000256" key="1">
    <source>
        <dbReference type="ARBA" id="ARBA00004651"/>
    </source>
</evidence>
<feature type="transmembrane region" description="Helical" evidence="8">
    <location>
        <begin position="37"/>
        <end position="59"/>
    </location>
</feature>
<dbReference type="InterPro" id="IPR013525">
    <property type="entry name" value="ABC2_TM"/>
</dbReference>
<dbReference type="Pfam" id="PF01061">
    <property type="entry name" value="ABC2_membrane"/>
    <property type="match status" value="1"/>
</dbReference>
<evidence type="ECO:0000256" key="3">
    <source>
        <dbReference type="ARBA" id="ARBA00022448"/>
    </source>
</evidence>
<organism evidence="10 11">
    <name type="scientific">Jeotgalicoccus saudimassiliensis</name>
    <dbReference type="NCBI Taxonomy" id="1461582"/>
    <lineage>
        <taxon>Bacteria</taxon>
        <taxon>Bacillati</taxon>
        <taxon>Bacillota</taxon>
        <taxon>Bacilli</taxon>
        <taxon>Bacillales</taxon>
        <taxon>Staphylococcaceae</taxon>
        <taxon>Jeotgalicoccus</taxon>
    </lineage>
</organism>
<evidence type="ECO:0000313" key="10">
    <source>
        <dbReference type="EMBL" id="CDZ99228.1"/>
    </source>
</evidence>
<dbReference type="OrthoDB" id="9794365at2"/>
<dbReference type="GO" id="GO:0005886">
    <property type="term" value="C:plasma membrane"/>
    <property type="evidence" value="ECO:0007669"/>
    <property type="project" value="UniProtKB-SubCell"/>
</dbReference>
<dbReference type="RefSeq" id="WP_035807781.1">
    <property type="nucleotide sequence ID" value="NZ_CCSE01000001.1"/>
</dbReference>
<keyword evidence="11" id="KW-1185">Reference proteome</keyword>
<sequence length="269" mass="31048">MNHVITLLKEQFQNLHLIWKLSIYNVKSEYSNHYLGLFWNILQPLMQAAIYYLIFGLGLRGATAPDSEIPFIVYLISGLFPWLFISQAINIGSNAIYAQLGLVTKMRFPSSVLLSISFTNSLINLGFMTFIIMLISVFSGFVNPLYFLMLIYFVIASFALVFAINLIMSTLIILVRDFRNVLQNVIRMGFFLTPIFWQPGERGGLLQLISDLNPFAYLVQNFRNALIYGDGLFYGTMEQHIYFWAITVTFLLVGSYLHIKFRYKLIDYL</sequence>
<evidence type="ECO:0000256" key="5">
    <source>
        <dbReference type="ARBA" id="ARBA00022692"/>
    </source>
</evidence>
<evidence type="ECO:0000256" key="2">
    <source>
        <dbReference type="ARBA" id="ARBA00007783"/>
    </source>
</evidence>
<keyword evidence="5 8" id="KW-0812">Transmembrane</keyword>
<proteinExistence type="inferred from homology"/>
<evidence type="ECO:0000256" key="8">
    <source>
        <dbReference type="RuleBase" id="RU361157"/>
    </source>
</evidence>